<dbReference type="GO" id="GO:0016787">
    <property type="term" value="F:hydrolase activity"/>
    <property type="evidence" value="ECO:0007669"/>
    <property type="project" value="UniProtKB-KW"/>
</dbReference>
<dbReference type="InterPro" id="IPR035437">
    <property type="entry name" value="SNase_OB-fold_sf"/>
</dbReference>
<evidence type="ECO:0000256" key="3">
    <source>
        <dbReference type="ARBA" id="ARBA00022801"/>
    </source>
</evidence>
<comment type="caution">
    <text evidence="6">The sequence shown here is derived from an EMBL/GenBank/DDBJ whole genome shotgun (WGS) entry which is preliminary data.</text>
</comment>
<dbReference type="InterPro" id="IPR016071">
    <property type="entry name" value="Staphylococal_nuclease_OB-fold"/>
</dbReference>
<evidence type="ECO:0000256" key="2">
    <source>
        <dbReference type="ARBA" id="ARBA00022759"/>
    </source>
</evidence>
<keyword evidence="2" id="KW-0255">Endonuclease</keyword>
<keyword evidence="4" id="KW-0732">Signal</keyword>
<reference evidence="6" key="1">
    <citation type="journal article" date="2021" name="PeerJ">
        <title>Extensive microbial diversity within the chicken gut microbiome revealed by metagenomics and culture.</title>
        <authorList>
            <person name="Gilroy R."/>
            <person name="Ravi A."/>
            <person name="Getino M."/>
            <person name="Pursley I."/>
            <person name="Horton D.L."/>
            <person name="Alikhan N.F."/>
            <person name="Baker D."/>
            <person name="Gharbi K."/>
            <person name="Hall N."/>
            <person name="Watson M."/>
            <person name="Adriaenssens E.M."/>
            <person name="Foster-Nyarko E."/>
            <person name="Jarju S."/>
            <person name="Secka A."/>
            <person name="Antonio M."/>
            <person name="Oren A."/>
            <person name="Chaudhuri R.R."/>
            <person name="La Ragione R."/>
            <person name="Hildebrand F."/>
            <person name="Pallen M.J."/>
        </authorList>
    </citation>
    <scope>NUCLEOTIDE SEQUENCE</scope>
    <source>
        <strain evidence="6">ChiHjej11B10-15683</strain>
    </source>
</reference>
<evidence type="ECO:0000313" key="7">
    <source>
        <dbReference type="Proteomes" id="UP000749334"/>
    </source>
</evidence>
<feature type="chain" id="PRO_5038047839" evidence="4">
    <location>
        <begin position="21"/>
        <end position="232"/>
    </location>
</feature>
<keyword evidence="3" id="KW-0378">Hydrolase</keyword>
<organism evidence="6 7">
    <name type="scientific">Gallibacterium anatis</name>
    <dbReference type="NCBI Taxonomy" id="750"/>
    <lineage>
        <taxon>Bacteria</taxon>
        <taxon>Pseudomonadati</taxon>
        <taxon>Pseudomonadota</taxon>
        <taxon>Gammaproteobacteria</taxon>
        <taxon>Pasteurellales</taxon>
        <taxon>Pasteurellaceae</taxon>
        <taxon>Gallibacterium</taxon>
    </lineage>
</organism>
<proteinExistence type="predicted"/>
<dbReference type="SMART" id="SM00318">
    <property type="entry name" value="SNc"/>
    <property type="match status" value="1"/>
</dbReference>
<evidence type="ECO:0000259" key="5">
    <source>
        <dbReference type="PROSITE" id="PS50830"/>
    </source>
</evidence>
<gene>
    <name evidence="6" type="ORF">K8W15_07520</name>
</gene>
<dbReference type="PROSITE" id="PS50830">
    <property type="entry name" value="TNASE_3"/>
    <property type="match status" value="1"/>
</dbReference>
<evidence type="ECO:0000256" key="4">
    <source>
        <dbReference type="SAM" id="SignalP"/>
    </source>
</evidence>
<keyword evidence="1" id="KW-0540">Nuclease</keyword>
<evidence type="ECO:0000313" key="6">
    <source>
        <dbReference type="EMBL" id="HJF74016.1"/>
    </source>
</evidence>
<accession>A0A921L1K2</accession>
<dbReference type="SUPFAM" id="SSF50199">
    <property type="entry name" value="Staphylococcal nuclease"/>
    <property type="match status" value="1"/>
</dbReference>
<dbReference type="Pfam" id="PF05901">
    <property type="entry name" value="Excalibur"/>
    <property type="match status" value="1"/>
</dbReference>
<dbReference type="GO" id="GO:0004519">
    <property type="term" value="F:endonuclease activity"/>
    <property type="evidence" value="ECO:0007669"/>
    <property type="project" value="UniProtKB-KW"/>
</dbReference>
<sequence>MMKKLLIILFFSLFTLNTFAAREINCQVVAISDGDTFTCLLANNKTIKVRLAQVDAPEKKQPYGDRSRQLLSQLIFKKQVRLSSTEYDQYHRVLAEVFDSQGRNINFIMVQQGLAWAYRQYMHDKQYLAAEAQARQQRRGLWQDDNPIYPSNWRKHSKNPSLKLDNPPAPTLDSIAMPKHQAKTVAATSNCQQRRSCKSFSSCAEATAFFKQCNAEYLDGNHDGIPCNSLCR</sequence>
<protein>
    <submittedName>
        <fullName evidence="6">Thermonuclease family protein</fullName>
    </submittedName>
</protein>
<dbReference type="AlphaFoldDB" id="A0A921L1K2"/>
<dbReference type="Proteomes" id="UP000749334">
    <property type="component" value="Unassembled WGS sequence"/>
</dbReference>
<evidence type="ECO:0000256" key="1">
    <source>
        <dbReference type="ARBA" id="ARBA00022722"/>
    </source>
</evidence>
<dbReference type="Pfam" id="PF00565">
    <property type="entry name" value="SNase"/>
    <property type="match status" value="1"/>
</dbReference>
<dbReference type="PANTHER" id="PTHR12302">
    <property type="entry name" value="EBNA2 BINDING PROTEIN P100"/>
    <property type="match status" value="1"/>
</dbReference>
<dbReference type="InterPro" id="IPR008613">
    <property type="entry name" value="Excalibur_Ca-bd_domain"/>
</dbReference>
<dbReference type="Gene3D" id="2.40.50.90">
    <property type="match status" value="1"/>
</dbReference>
<feature type="signal peptide" evidence="4">
    <location>
        <begin position="1"/>
        <end position="20"/>
    </location>
</feature>
<feature type="domain" description="TNase-like" evidence="5">
    <location>
        <begin position="22"/>
        <end position="144"/>
    </location>
</feature>
<name>A0A921L1K2_9PAST</name>
<dbReference type="CDD" id="cd00175">
    <property type="entry name" value="SNc"/>
    <property type="match status" value="1"/>
</dbReference>
<reference evidence="6" key="2">
    <citation type="submission" date="2021-09" db="EMBL/GenBank/DDBJ databases">
        <authorList>
            <person name="Gilroy R."/>
        </authorList>
    </citation>
    <scope>NUCLEOTIDE SEQUENCE</scope>
    <source>
        <strain evidence="6">ChiHjej11B10-15683</strain>
    </source>
</reference>
<dbReference type="PANTHER" id="PTHR12302:SF3">
    <property type="entry name" value="SERINE_THREONINE-PROTEIN KINASE 31"/>
    <property type="match status" value="1"/>
</dbReference>
<dbReference type="EMBL" id="DYVQ01000069">
    <property type="protein sequence ID" value="HJF74016.1"/>
    <property type="molecule type" value="Genomic_DNA"/>
</dbReference>